<accession>R8BUP7</accession>
<dbReference type="KEGG" id="tmn:UCRPA7_1383"/>
<dbReference type="AlphaFoldDB" id="R8BUP7"/>
<dbReference type="PANTHER" id="PTHR38793:SF1">
    <property type="entry name" value="SMODS AND SLOG-ASSOCIATING 2TM EFFECTOR DOMAIN-CONTAINING PROTEIN"/>
    <property type="match status" value="1"/>
</dbReference>
<dbReference type="RefSeq" id="XP_007912155.1">
    <property type="nucleotide sequence ID" value="XM_007913964.1"/>
</dbReference>
<dbReference type="EMBL" id="KB932857">
    <property type="protein sequence ID" value="EOO03096.1"/>
    <property type="molecule type" value="Genomic_DNA"/>
</dbReference>
<dbReference type="GeneID" id="19321525"/>
<dbReference type="NCBIfam" id="NF033635">
    <property type="entry name" value="SLATT_fungal"/>
    <property type="match status" value="1"/>
</dbReference>
<feature type="transmembrane region" description="Helical" evidence="1">
    <location>
        <begin position="53"/>
        <end position="72"/>
    </location>
</feature>
<keyword evidence="1" id="KW-1133">Transmembrane helix</keyword>
<evidence type="ECO:0000259" key="2">
    <source>
        <dbReference type="Pfam" id="PF18142"/>
    </source>
</evidence>
<dbReference type="OrthoDB" id="5398270at2759"/>
<proteinExistence type="predicted"/>
<sequence length="96" mass="10725">MPNGLYKDVVFEKTKNFYHFHMIYTTQWILLILQIMLGAVLTALGAISMKDKIPITALAAINTVAAGVLALMHSSGVPDRLLRNKNEYSNVVDYVK</sequence>
<keyword evidence="1" id="KW-0472">Membrane</keyword>
<evidence type="ECO:0000313" key="4">
    <source>
        <dbReference type="Proteomes" id="UP000014074"/>
    </source>
</evidence>
<organism evidence="3 4">
    <name type="scientific">Phaeoacremonium minimum (strain UCR-PA7)</name>
    <name type="common">Esca disease fungus</name>
    <name type="synonym">Togninia minima</name>
    <dbReference type="NCBI Taxonomy" id="1286976"/>
    <lineage>
        <taxon>Eukaryota</taxon>
        <taxon>Fungi</taxon>
        <taxon>Dikarya</taxon>
        <taxon>Ascomycota</taxon>
        <taxon>Pezizomycotina</taxon>
        <taxon>Sordariomycetes</taxon>
        <taxon>Sordariomycetidae</taxon>
        <taxon>Togniniales</taxon>
        <taxon>Togniniaceae</taxon>
        <taxon>Phaeoacremonium</taxon>
    </lineage>
</organism>
<reference evidence="4" key="1">
    <citation type="journal article" date="2013" name="Genome Announc.">
        <title>Draft genome sequence of the ascomycete Phaeoacremonium aleophilum strain UCR-PA7, a causal agent of the esca disease complex in grapevines.</title>
        <authorList>
            <person name="Blanco-Ulate B."/>
            <person name="Rolshausen P."/>
            <person name="Cantu D."/>
        </authorList>
    </citation>
    <scope>NUCLEOTIDE SEQUENCE [LARGE SCALE GENOMIC DNA]</scope>
    <source>
        <strain evidence="4">UCR-PA7</strain>
    </source>
</reference>
<dbReference type="InterPro" id="IPR041622">
    <property type="entry name" value="SLATT_fungi"/>
</dbReference>
<feature type="domain" description="SMODS and SLOG-associating 2TM effector" evidence="2">
    <location>
        <begin position="9"/>
        <end position="95"/>
    </location>
</feature>
<dbReference type="Proteomes" id="UP000014074">
    <property type="component" value="Unassembled WGS sequence"/>
</dbReference>
<protein>
    <submittedName>
        <fullName evidence="3">Putative c6 transcription protein</fullName>
    </submittedName>
</protein>
<dbReference type="Pfam" id="PF18142">
    <property type="entry name" value="SLATT_fungal"/>
    <property type="match status" value="1"/>
</dbReference>
<evidence type="ECO:0000313" key="3">
    <source>
        <dbReference type="EMBL" id="EOO03096.1"/>
    </source>
</evidence>
<dbReference type="eggNOG" id="ENOG502RJMA">
    <property type="taxonomic scope" value="Eukaryota"/>
</dbReference>
<keyword evidence="4" id="KW-1185">Reference proteome</keyword>
<keyword evidence="1" id="KW-0812">Transmembrane</keyword>
<dbReference type="PANTHER" id="PTHR38793">
    <property type="entry name" value="SLATT_FUNGAL DOMAIN-CONTAINING PROTEIN-RELATED"/>
    <property type="match status" value="1"/>
</dbReference>
<name>R8BUP7_PHAM7</name>
<dbReference type="HOGENOM" id="CLU_2361218_0_0_1"/>
<gene>
    <name evidence="3" type="ORF">UCRPA7_1383</name>
</gene>
<evidence type="ECO:0000256" key="1">
    <source>
        <dbReference type="SAM" id="Phobius"/>
    </source>
</evidence>
<feature type="transmembrane region" description="Helical" evidence="1">
    <location>
        <begin position="28"/>
        <end position="47"/>
    </location>
</feature>